<gene>
    <name evidence="1" type="ORF">QFC20_001809</name>
</gene>
<proteinExistence type="predicted"/>
<dbReference type="EMBL" id="JASBWS010000011">
    <property type="protein sequence ID" value="KAJ9113782.1"/>
    <property type="molecule type" value="Genomic_DNA"/>
</dbReference>
<dbReference type="Proteomes" id="UP001230649">
    <property type="component" value="Unassembled WGS sequence"/>
</dbReference>
<evidence type="ECO:0000313" key="2">
    <source>
        <dbReference type="Proteomes" id="UP001230649"/>
    </source>
</evidence>
<accession>A0ACC2WQ64</accession>
<organism evidence="1 2">
    <name type="scientific">Naganishia adeliensis</name>
    <dbReference type="NCBI Taxonomy" id="92952"/>
    <lineage>
        <taxon>Eukaryota</taxon>
        <taxon>Fungi</taxon>
        <taxon>Dikarya</taxon>
        <taxon>Basidiomycota</taxon>
        <taxon>Agaricomycotina</taxon>
        <taxon>Tremellomycetes</taxon>
        <taxon>Filobasidiales</taxon>
        <taxon>Filobasidiaceae</taxon>
        <taxon>Naganishia</taxon>
    </lineage>
</organism>
<keyword evidence="2" id="KW-1185">Reference proteome</keyword>
<reference evidence="1" key="1">
    <citation type="submission" date="2023-04" db="EMBL/GenBank/DDBJ databases">
        <title>Draft Genome sequencing of Naganishia species isolated from polar environments using Oxford Nanopore Technology.</title>
        <authorList>
            <person name="Leo P."/>
            <person name="Venkateswaran K."/>
        </authorList>
    </citation>
    <scope>NUCLEOTIDE SEQUENCE</scope>
    <source>
        <strain evidence="1">MNA-CCFEE 5262</strain>
    </source>
</reference>
<evidence type="ECO:0000313" key="1">
    <source>
        <dbReference type="EMBL" id="KAJ9113782.1"/>
    </source>
</evidence>
<protein>
    <submittedName>
        <fullName evidence="1">Uncharacterized protein</fullName>
    </submittedName>
</protein>
<name>A0ACC2WQ64_9TREE</name>
<comment type="caution">
    <text evidence="1">The sequence shown here is derived from an EMBL/GenBank/DDBJ whole genome shotgun (WGS) entry which is preliminary data.</text>
</comment>
<sequence>MPLLKRKKVSQLPVPRTLVTLPPPSARRDFLASGTNGHAADSGRDHREEFQGVVIESPHPTTFSEDVVDPKDSDALLNALLPLKAHQTVLAHDSREDGAKPLEVGKWVEPEVYLIARTGEIFGTYEEYVTRLSWYQQPLFTCEVTGKTGLTFFHALDSERAEAMAIHRLFPPPLKMPVLRAVQFVVEGRLDDLVDRVHDRFANRFFPNEKIFVDLPNAQGKLDKFFGNIQSIHRRSAVGLLSSSSSETSPHPLGTNLWISDEEVAERDPAGDYEYTVQLFGQREVDDAEYFKASEDSAEHWGRVTVTVGPELIGRERLQFSKVSLKRLLRESLERDAEMYSPWRVKPAIARAYNVPLEMSDSLRHRIESMREDYLNERKAMIKRAHEGEEEGVVAKGPPKKKHRKNPEEEGESVRAKKGEKAVNKGGRPKGSKNKVSQEKQAEEERLRAEQEQREREAAAQAEEDKKKRKKPTKFPAEDLLVELNDKEKTSGKPVQKPELSKRLPFPGTFEVFLETWNFLNAMSKPLKLAQFSIDEFENALYHRDPSTPCTLIAETHAALLNLLRRDVVDDKQEETLPLKAFGLVPPAEGEEVSEAGGVSVDGSDELQEEKLELITEAAGRYATSWMAKELSAKDGRKGWEGALVGCLWMRSNIKTVPNLVNYLQALLIEDSRAADSRPTWHTEETRLAKRLDYKYHALHPIFKLEILAFLCELVMQTKRIRDYIEEAALLLTKCRNDVNELKREIRKLIEERDGLEPRANGTAAADPELEAISTHSAMTPEALAEARVDGDELDALSNLSDSDALSELGSDPEESKPVGVAARQKALAEKQEQRESERKVRDAESARKAADAKAKREGHNEKKRLDEELLELEEQMHELDREFRRQYHAPRTIPIGTDRFGNRVWWFDGCGTADILTKEGQVIFGTGRLYIQGVTQHQLSVLCQRFDITEEEINERRALEEGQDGILGEGEWAMIDESEQYRQFVKWLNVKGFREKALLAYLSKFEYAILGGILQREALYAPDAPEDEQSIAHRPKRGGKVKPVLRGKQSYLAYKNTLAK</sequence>